<dbReference type="OrthoDB" id="1720535at2759"/>
<name>A0A2U1L261_ARTAN</name>
<sequence length="330" mass="36683">MPRVIALITASAPDQSMCVRHEKLDSPAHDFTGIAFYRYAFGMEAQAYNGVGHSIALNQLCAVLHGMFGSNIAGIFDKAYCYSYALHWDGESLTFGKTGNGARVLQRQPEPDQLINIDRWGFREGLFPNDIGRPSLGVKLLGGAVSRDAGFISGLVKKRASSAIDMMRLLPQLGDPQSELLLLRSCMGIAKLFFGLRTCQPVYVEEAALLFDKGLREAIEDMVVCGGPFFGDLQWRLASLPIRFGGEEKKNSKYMTLRLDSVQSGDRPTRRRRRLIRSVVAEVEMVMVADVVRGSVAEARIWVRLMVVWRRLGSGFFMKICLCDEDLGFG</sequence>
<dbReference type="PANTHER" id="PTHR48462">
    <property type="entry name" value="PROTEIN, PUTATIVE-RELATED"/>
    <property type="match status" value="1"/>
</dbReference>
<keyword evidence="1" id="KW-0808">Transferase</keyword>
<comment type="caution">
    <text evidence="1">The sequence shown here is derived from an EMBL/GenBank/DDBJ whole genome shotgun (WGS) entry which is preliminary data.</text>
</comment>
<protein>
    <submittedName>
        <fullName evidence="1">Reverse transcriptase domain-containing protein</fullName>
    </submittedName>
</protein>
<reference evidence="1 2" key="1">
    <citation type="journal article" date="2018" name="Mol. Plant">
        <title>The genome of Artemisia annua provides insight into the evolution of Asteraceae family and artemisinin biosynthesis.</title>
        <authorList>
            <person name="Shen Q."/>
            <person name="Zhang L."/>
            <person name="Liao Z."/>
            <person name="Wang S."/>
            <person name="Yan T."/>
            <person name="Shi P."/>
            <person name="Liu M."/>
            <person name="Fu X."/>
            <person name="Pan Q."/>
            <person name="Wang Y."/>
            <person name="Lv Z."/>
            <person name="Lu X."/>
            <person name="Zhang F."/>
            <person name="Jiang W."/>
            <person name="Ma Y."/>
            <person name="Chen M."/>
            <person name="Hao X."/>
            <person name="Li L."/>
            <person name="Tang Y."/>
            <person name="Lv G."/>
            <person name="Zhou Y."/>
            <person name="Sun X."/>
            <person name="Brodelius P.E."/>
            <person name="Rose J.K.C."/>
            <person name="Tang K."/>
        </authorList>
    </citation>
    <scope>NUCLEOTIDE SEQUENCE [LARGE SCALE GENOMIC DNA]</scope>
    <source>
        <strain evidence="2">cv. Huhao1</strain>
        <tissue evidence="1">Leaf</tissue>
    </source>
</reference>
<proteinExistence type="predicted"/>
<evidence type="ECO:0000313" key="2">
    <source>
        <dbReference type="Proteomes" id="UP000245207"/>
    </source>
</evidence>
<accession>A0A2U1L261</accession>
<dbReference type="AlphaFoldDB" id="A0A2U1L261"/>
<dbReference type="Proteomes" id="UP000245207">
    <property type="component" value="Unassembled WGS sequence"/>
</dbReference>
<evidence type="ECO:0000313" key="1">
    <source>
        <dbReference type="EMBL" id="PWA43054.1"/>
    </source>
</evidence>
<dbReference type="PANTHER" id="PTHR48462:SF1">
    <property type="entry name" value="PROTEIN, PUTATIVE-RELATED"/>
    <property type="match status" value="1"/>
</dbReference>
<dbReference type="GO" id="GO:0003964">
    <property type="term" value="F:RNA-directed DNA polymerase activity"/>
    <property type="evidence" value="ECO:0007669"/>
    <property type="project" value="UniProtKB-KW"/>
</dbReference>
<dbReference type="EMBL" id="PKPP01012046">
    <property type="protein sequence ID" value="PWA43054.1"/>
    <property type="molecule type" value="Genomic_DNA"/>
</dbReference>
<organism evidence="1 2">
    <name type="scientific">Artemisia annua</name>
    <name type="common">Sweet wormwood</name>
    <dbReference type="NCBI Taxonomy" id="35608"/>
    <lineage>
        <taxon>Eukaryota</taxon>
        <taxon>Viridiplantae</taxon>
        <taxon>Streptophyta</taxon>
        <taxon>Embryophyta</taxon>
        <taxon>Tracheophyta</taxon>
        <taxon>Spermatophyta</taxon>
        <taxon>Magnoliopsida</taxon>
        <taxon>eudicotyledons</taxon>
        <taxon>Gunneridae</taxon>
        <taxon>Pentapetalae</taxon>
        <taxon>asterids</taxon>
        <taxon>campanulids</taxon>
        <taxon>Asterales</taxon>
        <taxon>Asteraceae</taxon>
        <taxon>Asteroideae</taxon>
        <taxon>Anthemideae</taxon>
        <taxon>Artemisiinae</taxon>
        <taxon>Artemisia</taxon>
    </lineage>
</organism>
<keyword evidence="1" id="KW-0695">RNA-directed DNA polymerase</keyword>
<gene>
    <name evidence="1" type="ORF">CTI12_AA539550</name>
</gene>
<keyword evidence="1" id="KW-0548">Nucleotidyltransferase</keyword>
<keyword evidence="2" id="KW-1185">Reference proteome</keyword>